<keyword evidence="4 6" id="KW-1133">Transmembrane helix</keyword>
<evidence type="ECO:0000256" key="4">
    <source>
        <dbReference type="ARBA" id="ARBA00022989"/>
    </source>
</evidence>
<dbReference type="InterPro" id="IPR050833">
    <property type="entry name" value="Poly_Biosynth_Transport"/>
</dbReference>
<dbReference type="AlphaFoldDB" id="A0A7Z7AVH8"/>
<sequence length="482" mass="53786">MSILKSLMHRIMSVEAVRRQSLISLVWSIAFTGIGFLSTVYFTRILDAGVLGGYYLFLAYFGVVSIICDSGFTGAVQKRISEGETPNEFFTAFFVMRSGFVAVVLLVLLLLQGYFVDLSKTGVFRWLILGLIFSMFQVSIHAPLGGRGKMGVYTTAQFVNNISKIFIQVIAVFLGYGVAGLVGGFIAGMIISALIELKYFDLKFVRFNKNHIQSLSSFSFWSFLSSASKQVFTYADTMIIGYYLLNADVGIYNIILQFVGIISFASSSIRLALWPRISYWGKHGNIFSIENSISKAFTFSLILAIPIVSGAIILGDHLLYFIYGEVYNHYVVLIVLLFAELINIFNNMFIMYLNALDYVQKSFKITILGTSANIIVNLLLVPFIGIEGAAVSTLITMSLSTLLSLKVLSSIININFEKDSIINILKASSFMSVLVIIYRLIVPIVSIWHLAIPVIFGGFLYVFSLFLLDENISHEFKKIIQR</sequence>
<dbReference type="PANTHER" id="PTHR30250:SF28">
    <property type="entry name" value="POLYSACCHARIDE BIOSYNTHESIS PROTEIN"/>
    <property type="match status" value="1"/>
</dbReference>
<gene>
    <name evidence="7" type="ORF">SAMN04488589_0924</name>
</gene>
<feature type="transmembrane region" description="Helical" evidence="6">
    <location>
        <begin position="54"/>
        <end position="77"/>
    </location>
</feature>
<evidence type="ECO:0000256" key="5">
    <source>
        <dbReference type="ARBA" id="ARBA00023136"/>
    </source>
</evidence>
<feature type="transmembrane region" description="Helical" evidence="6">
    <location>
        <begin position="420"/>
        <end position="441"/>
    </location>
</feature>
<evidence type="ECO:0000256" key="3">
    <source>
        <dbReference type="ARBA" id="ARBA00022692"/>
    </source>
</evidence>
<evidence type="ECO:0000256" key="2">
    <source>
        <dbReference type="ARBA" id="ARBA00022475"/>
    </source>
</evidence>
<dbReference type="GO" id="GO:0005886">
    <property type="term" value="C:plasma membrane"/>
    <property type="evidence" value="ECO:0007669"/>
    <property type="project" value="UniProtKB-SubCell"/>
</dbReference>
<keyword evidence="2" id="KW-1003">Cell membrane</keyword>
<evidence type="ECO:0000256" key="1">
    <source>
        <dbReference type="ARBA" id="ARBA00004651"/>
    </source>
</evidence>
<accession>A0A7Z7AVH8</accession>
<feature type="transmembrane region" description="Helical" evidence="6">
    <location>
        <begin position="296"/>
        <end position="323"/>
    </location>
</feature>
<feature type="transmembrane region" description="Helical" evidence="6">
    <location>
        <begin position="123"/>
        <end position="144"/>
    </location>
</feature>
<protein>
    <submittedName>
        <fullName evidence="7">Membrane protein involved in the export of O-antigen and teichoic acid</fullName>
    </submittedName>
</protein>
<name>A0A7Z7AVH8_9EURY</name>
<dbReference type="PANTHER" id="PTHR30250">
    <property type="entry name" value="PST FAMILY PREDICTED COLANIC ACID TRANSPORTER"/>
    <property type="match status" value="1"/>
</dbReference>
<feature type="transmembrane region" description="Helical" evidence="6">
    <location>
        <begin position="89"/>
        <end position="111"/>
    </location>
</feature>
<proteinExistence type="predicted"/>
<feature type="transmembrane region" description="Helical" evidence="6">
    <location>
        <begin position="365"/>
        <end position="384"/>
    </location>
</feature>
<keyword evidence="5 6" id="KW-0472">Membrane</keyword>
<dbReference type="InterPro" id="IPR002797">
    <property type="entry name" value="Polysacc_synth"/>
</dbReference>
<dbReference type="Pfam" id="PF01943">
    <property type="entry name" value="Polysacc_synt"/>
    <property type="match status" value="1"/>
</dbReference>
<feature type="transmembrane region" description="Helical" evidence="6">
    <location>
        <begin position="390"/>
        <end position="408"/>
    </location>
</feature>
<reference evidence="7 8" key="1">
    <citation type="submission" date="2016-10" db="EMBL/GenBank/DDBJ databases">
        <authorList>
            <person name="Varghese N."/>
            <person name="Submissions S."/>
        </authorList>
    </citation>
    <scope>NUCLEOTIDE SEQUENCE [LARGE SCALE GENOMIC DNA]</scope>
    <source>
        <strain evidence="7 8">PL 12/M</strain>
    </source>
</reference>
<feature type="transmembrane region" description="Helical" evidence="6">
    <location>
        <begin position="21"/>
        <end position="42"/>
    </location>
</feature>
<organism evidence="7 8">
    <name type="scientific">Methanolobus vulcani</name>
    <dbReference type="NCBI Taxonomy" id="38026"/>
    <lineage>
        <taxon>Archaea</taxon>
        <taxon>Methanobacteriati</taxon>
        <taxon>Methanobacteriota</taxon>
        <taxon>Stenosarchaea group</taxon>
        <taxon>Methanomicrobia</taxon>
        <taxon>Methanosarcinales</taxon>
        <taxon>Methanosarcinaceae</taxon>
        <taxon>Methanolobus</taxon>
    </lineage>
</organism>
<dbReference type="RefSeq" id="WP_091709067.1">
    <property type="nucleotide sequence ID" value="NZ_FNCA01000002.1"/>
</dbReference>
<feature type="transmembrane region" description="Helical" evidence="6">
    <location>
        <begin position="251"/>
        <end position="275"/>
    </location>
</feature>
<dbReference type="EMBL" id="FNCA01000002">
    <property type="protein sequence ID" value="SDF57489.1"/>
    <property type="molecule type" value="Genomic_DNA"/>
</dbReference>
<keyword evidence="3 6" id="KW-0812">Transmembrane</keyword>
<comment type="subcellular location">
    <subcellularLocation>
        <location evidence="1">Cell membrane</location>
        <topology evidence="1">Multi-pass membrane protein</topology>
    </subcellularLocation>
</comment>
<evidence type="ECO:0000313" key="8">
    <source>
        <dbReference type="Proteomes" id="UP000199259"/>
    </source>
</evidence>
<feature type="transmembrane region" description="Helical" evidence="6">
    <location>
        <begin position="447"/>
        <end position="468"/>
    </location>
</feature>
<evidence type="ECO:0000256" key="6">
    <source>
        <dbReference type="SAM" id="Phobius"/>
    </source>
</evidence>
<feature type="transmembrane region" description="Helical" evidence="6">
    <location>
        <begin position="329"/>
        <end position="353"/>
    </location>
</feature>
<evidence type="ECO:0000313" key="7">
    <source>
        <dbReference type="EMBL" id="SDF57489.1"/>
    </source>
</evidence>
<dbReference type="OrthoDB" id="112053at2157"/>
<dbReference type="Proteomes" id="UP000199259">
    <property type="component" value="Unassembled WGS sequence"/>
</dbReference>
<feature type="transmembrane region" description="Helical" evidence="6">
    <location>
        <begin position="165"/>
        <end position="195"/>
    </location>
</feature>
<comment type="caution">
    <text evidence="7">The sequence shown here is derived from an EMBL/GenBank/DDBJ whole genome shotgun (WGS) entry which is preliminary data.</text>
</comment>
<keyword evidence="8" id="KW-1185">Reference proteome</keyword>